<protein>
    <recommendedName>
        <fullName evidence="1">Chaperone protein CcmS domain-containing protein</fullName>
    </recommendedName>
</protein>
<organism evidence="2 3">
    <name type="scientific">Aliterella atlantica CENA595</name>
    <dbReference type="NCBI Taxonomy" id="1618023"/>
    <lineage>
        <taxon>Bacteria</taxon>
        <taxon>Bacillati</taxon>
        <taxon>Cyanobacteriota</taxon>
        <taxon>Cyanophyceae</taxon>
        <taxon>Chroococcidiopsidales</taxon>
        <taxon>Aliterellaceae</taxon>
        <taxon>Aliterella</taxon>
    </lineage>
</organism>
<dbReference type="EMBL" id="JYON01000003">
    <property type="protein sequence ID" value="KJH72739.1"/>
    <property type="molecule type" value="Genomic_DNA"/>
</dbReference>
<reference evidence="2 3" key="1">
    <citation type="submission" date="2015-02" db="EMBL/GenBank/DDBJ databases">
        <title>Draft genome of a novel marine cyanobacterium (Chroococcales) isolated from South Atlantic Ocean.</title>
        <authorList>
            <person name="Rigonato J."/>
            <person name="Alvarenga D.O."/>
            <person name="Branco L.H."/>
            <person name="Varani A.M."/>
            <person name="Brandini F.P."/>
            <person name="Fiore M.F."/>
        </authorList>
    </citation>
    <scope>NUCLEOTIDE SEQUENCE [LARGE SCALE GENOMIC DNA]</scope>
    <source>
        <strain evidence="2 3">CENA595</strain>
    </source>
</reference>
<name>A0A0D8ZWD8_9CYAN</name>
<dbReference type="RefSeq" id="WP_045053353.1">
    <property type="nucleotide sequence ID" value="NZ_CAWMDP010000011.1"/>
</dbReference>
<evidence type="ECO:0000313" key="2">
    <source>
        <dbReference type="EMBL" id="KJH72739.1"/>
    </source>
</evidence>
<gene>
    <name evidence="2" type="ORF">UH38_04015</name>
</gene>
<proteinExistence type="predicted"/>
<dbReference type="InterPro" id="IPR058587">
    <property type="entry name" value="CcmS"/>
</dbReference>
<dbReference type="OrthoDB" id="454938at2"/>
<evidence type="ECO:0000259" key="1">
    <source>
        <dbReference type="Pfam" id="PF26619"/>
    </source>
</evidence>
<dbReference type="Pfam" id="PF26619">
    <property type="entry name" value="CcmS"/>
    <property type="match status" value="1"/>
</dbReference>
<feature type="domain" description="Chaperone protein CcmS" evidence="1">
    <location>
        <begin position="2"/>
        <end position="140"/>
    </location>
</feature>
<dbReference type="STRING" id="1618023.UH38_04015"/>
<comment type="caution">
    <text evidence="2">The sequence shown here is derived from an EMBL/GenBank/DDBJ whole genome shotgun (WGS) entry which is preliminary data.</text>
</comment>
<evidence type="ECO:0000313" key="3">
    <source>
        <dbReference type="Proteomes" id="UP000032452"/>
    </source>
</evidence>
<accession>A0A0D8ZWD8</accession>
<dbReference type="Proteomes" id="UP000032452">
    <property type="component" value="Unassembled WGS sequence"/>
</dbReference>
<keyword evidence="3" id="KW-1185">Reference proteome</keyword>
<sequence>MMFGNNQPDGEENNWRYQLNRFVKANQQELAALAWGFWQTNSDRQEVLLIDLKPTPHFIACPKQELEKLNEKIDNHIQEILGVVDNYQAEKEVVMIGVGNSQLKLIQFAPEPPPPICYEQLAADMNALVELLEKRMFEQIKV</sequence>
<dbReference type="PATRIC" id="fig|1618023.3.peg.665"/>
<dbReference type="AlphaFoldDB" id="A0A0D8ZWD8"/>